<protein>
    <recommendedName>
        <fullName evidence="2">HAT C-terminal dimerisation domain-containing protein</fullName>
    </recommendedName>
</protein>
<dbReference type="PANTHER" id="PTHR46289">
    <property type="entry name" value="52 KDA REPRESSOR OF THE INHIBITOR OF THE PROTEIN KINASE-LIKE PROTEIN-RELATED"/>
    <property type="match status" value="1"/>
</dbReference>
<organism evidence="3 4">
    <name type="scientific">Dryococelus australis</name>
    <dbReference type="NCBI Taxonomy" id="614101"/>
    <lineage>
        <taxon>Eukaryota</taxon>
        <taxon>Metazoa</taxon>
        <taxon>Ecdysozoa</taxon>
        <taxon>Arthropoda</taxon>
        <taxon>Hexapoda</taxon>
        <taxon>Insecta</taxon>
        <taxon>Pterygota</taxon>
        <taxon>Neoptera</taxon>
        <taxon>Polyneoptera</taxon>
        <taxon>Phasmatodea</taxon>
        <taxon>Verophasmatodea</taxon>
        <taxon>Anareolatae</taxon>
        <taxon>Phasmatidae</taxon>
        <taxon>Eurycanthinae</taxon>
        <taxon>Dryococelus</taxon>
    </lineage>
</organism>
<feature type="coiled-coil region" evidence="1">
    <location>
        <begin position="74"/>
        <end position="104"/>
    </location>
</feature>
<gene>
    <name evidence="3" type="ORF">PR048_025254</name>
</gene>
<dbReference type="Proteomes" id="UP001159363">
    <property type="component" value="Chromosome 9"/>
</dbReference>
<name>A0ABQ9GQS5_9NEOP</name>
<evidence type="ECO:0000313" key="4">
    <source>
        <dbReference type="Proteomes" id="UP001159363"/>
    </source>
</evidence>
<evidence type="ECO:0000259" key="2">
    <source>
        <dbReference type="Pfam" id="PF05699"/>
    </source>
</evidence>
<evidence type="ECO:0000256" key="1">
    <source>
        <dbReference type="SAM" id="Coils"/>
    </source>
</evidence>
<evidence type="ECO:0000313" key="3">
    <source>
        <dbReference type="EMBL" id="KAJ8874405.1"/>
    </source>
</evidence>
<dbReference type="InterPro" id="IPR008906">
    <property type="entry name" value="HATC_C_dom"/>
</dbReference>
<keyword evidence="4" id="KW-1185">Reference proteome</keyword>
<feature type="domain" description="HAT C-terminal dimerisation" evidence="2">
    <location>
        <begin position="199"/>
        <end position="246"/>
    </location>
</feature>
<keyword evidence="1" id="KW-0175">Coiled coil</keyword>
<sequence>MSWPGVRQQLAFKMSARIDSTKPFAKHLPLTKHALNECKTLNLSAECKTDLQGIIHHLSTFKCFLLTLEIKYCKQETRLEVANIKSLLDEMKALRNQWNKLLSEAKLVADNISSDLLCESGLAERFHTPRKVNNMFKCLWNYQQLSEQEIESLCSVLQATYPNYLNLELGEELKYLKSIHESNLGSMKLKPLQLLYRLNLFPNVCIAIRVFCSIPVTVAEAERTFSKMKLIKNIPRSTMNQERMTALTFGN</sequence>
<reference evidence="3 4" key="1">
    <citation type="submission" date="2023-02" db="EMBL/GenBank/DDBJ databases">
        <title>LHISI_Scaffold_Assembly.</title>
        <authorList>
            <person name="Stuart O.P."/>
            <person name="Cleave R."/>
            <person name="Magrath M.J.L."/>
            <person name="Mikheyev A.S."/>
        </authorList>
    </citation>
    <scope>NUCLEOTIDE SEQUENCE [LARGE SCALE GENOMIC DNA]</scope>
    <source>
        <strain evidence="3">Daus_M_001</strain>
        <tissue evidence="3">Leg muscle</tissue>
    </source>
</reference>
<proteinExistence type="predicted"/>
<accession>A0ABQ9GQS5</accession>
<dbReference type="InterPro" id="IPR052958">
    <property type="entry name" value="IFN-induced_PKR_regulator"/>
</dbReference>
<dbReference type="PANTHER" id="PTHR46289:SF14">
    <property type="entry name" value="DUF4371 DOMAIN-CONTAINING PROTEIN"/>
    <property type="match status" value="1"/>
</dbReference>
<dbReference type="EMBL" id="JARBHB010000010">
    <property type="protein sequence ID" value="KAJ8874405.1"/>
    <property type="molecule type" value="Genomic_DNA"/>
</dbReference>
<comment type="caution">
    <text evidence="3">The sequence shown here is derived from an EMBL/GenBank/DDBJ whole genome shotgun (WGS) entry which is preliminary data.</text>
</comment>
<dbReference type="Pfam" id="PF05699">
    <property type="entry name" value="Dimer_Tnp_hAT"/>
    <property type="match status" value="1"/>
</dbReference>